<dbReference type="InterPro" id="IPR031704">
    <property type="entry name" value="Glyco_hydro_36_N"/>
</dbReference>
<dbReference type="InterPro" id="IPR017853">
    <property type="entry name" value="GH"/>
</dbReference>
<dbReference type="AlphaFoldDB" id="A0A4R6QG27"/>
<dbReference type="CDD" id="cd14791">
    <property type="entry name" value="GH36"/>
    <property type="match status" value="1"/>
</dbReference>
<dbReference type="InParanoid" id="A0A4R6QG27"/>
<dbReference type="FunFam" id="3.20.20.70:FF:000118">
    <property type="entry name" value="Alpha-galactosidase"/>
    <property type="match status" value="1"/>
</dbReference>
<proteinExistence type="predicted"/>
<dbReference type="EC" id="3.2.1.22" evidence="2"/>
<dbReference type="GO" id="GO:0016052">
    <property type="term" value="P:carbohydrate catabolic process"/>
    <property type="evidence" value="ECO:0007669"/>
    <property type="project" value="InterPro"/>
</dbReference>
<dbReference type="Pfam" id="PF02065">
    <property type="entry name" value="Melibiase"/>
    <property type="match status" value="1"/>
</dbReference>
<dbReference type="EMBL" id="SNXS01000016">
    <property type="protein sequence ID" value="TDP60479.1"/>
    <property type="molecule type" value="Genomic_DNA"/>
</dbReference>
<evidence type="ECO:0000256" key="3">
    <source>
        <dbReference type="ARBA" id="ARBA00022801"/>
    </source>
</evidence>
<evidence type="ECO:0000256" key="4">
    <source>
        <dbReference type="ARBA" id="ARBA00023295"/>
    </source>
</evidence>
<dbReference type="InterPro" id="IPR050985">
    <property type="entry name" value="Alpha-glycosidase_related"/>
</dbReference>
<dbReference type="Proteomes" id="UP000295361">
    <property type="component" value="Unassembled WGS sequence"/>
</dbReference>
<accession>A0A4R6QG27</accession>
<dbReference type="PANTHER" id="PTHR43053:SF3">
    <property type="entry name" value="ALPHA-GALACTOSIDASE C-RELATED"/>
    <property type="match status" value="1"/>
</dbReference>
<keyword evidence="3" id="KW-0378">Hydrolase</keyword>
<organism evidence="6 7">
    <name type="scientific">Roseateles toxinivorans</name>
    <dbReference type="NCBI Taxonomy" id="270368"/>
    <lineage>
        <taxon>Bacteria</taxon>
        <taxon>Pseudomonadati</taxon>
        <taxon>Pseudomonadota</taxon>
        <taxon>Betaproteobacteria</taxon>
        <taxon>Burkholderiales</taxon>
        <taxon>Sphaerotilaceae</taxon>
        <taxon>Roseateles</taxon>
    </lineage>
</organism>
<comment type="caution">
    <text evidence="6">The sequence shown here is derived from an EMBL/GenBank/DDBJ whole genome shotgun (WGS) entry which is preliminary data.</text>
</comment>
<dbReference type="PROSITE" id="PS00512">
    <property type="entry name" value="ALPHA_GALACTOSIDASE"/>
    <property type="match status" value="1"/>
</dbReference>
<dbReference type="Gene3D" id="3.20.20.70">
    <property type="entry name" value="Aldolase class I"/>
    <property type="match status" value="1"/>
</dbReference>
<gene>
    <name evidence="6" type="ORF">DES47_11680</name>
</gene>
<dbReference type="PANTHER" id="PTHR43053">
    <property type="entry name" value="GLYCOSIDASE FAMILY 31"/>
    <property type="match status" value="1"/>
</dbReference>
<dbReference type="PRINTS" id="PR00743">
    <property type="entry name" value="GLHYDRLASE36"/>
</dbReference>
<dbReference type="GO" id="GO:0004557">
    <property type="term" value="F:alpha-galactosidase activity"/>
    <property type="evidence" value="ECO:0007669"/>
    <property type="project" value="UniProtKB-EC"/>
</dbReference>
<evidence type="ECO:0000259" key="5">
    <source>
        <dbReference type="Pfam" id="PF16875"/>
    </source>
</evidence>
<dbReference type="SUPFAM" id="SSF51445">
    <property type="entry name" value="(Trans)glycosidases"/>
    <property type="match status" value="1"/>
</dbReference>
<dbReference type="InterPro" id="IPR038417">
    <property type="entry name" value="Alpga-gal_N_sf"/>
</dbReference>
<evidence type="ECO:0000256" key="2">
    <source>
        <dbReference type="ARBA" id="ARBA00012755"/>
    </source>
</evidence>
<dbReference type="Gene3D" id="2.70.98.60">
    <property type="entry name" value="alpha-galactosidase from lactobacil brevis"/>
    <property type="match status" value="1"/>
</dbReference>
<dbReference type="InterPro" id="IPR002252">
    <property type="entry name" value="Glyco_hydro_36"/>
</dbReference>
<evidence type="ECO:0000256" key="1">
    <source>
        <dbReference type="ARBA" id="ARBA00001255"/>
    </source>
</evidence>
<name>A0A4R6QG27_9BURK</name>
<dbReference type="Pfam" id="PF16875">
    <property type="entry name" value="Glyco_hydro_36N"/>
    <property type="match status" value="1"/>
</dbReference>
<keyword evidence="7" id="KW-1185">Reference proteome</keyword>
<evidence type="ECO:0000313" key="6">
    <source>
        <dbReference type="EMBL" id="TDP60479.1"/>
    </source>
</evidence>
<keyword evidence="4" id="KW-0326">Glycosidase</keyword>
<dbReference type="InterPro" id="IPR000111">
    <property type="entry name" value="Glyco_hydro_27/36_CS"/>
</dbReference>
<comment type="catalytic activity">
    <reaction evidence="1">
        <text>Hydrolysis of terminal, non-reducing alpha-D-galactose residues in alpha-D-galactosides, including galactose oligosaccharides, galactomannans and galactolipids.</text>
        <dbReference type="EC" id="3.2.1.22"/>
    </reaction>
</comment>
<dbReference type="InterPro" id="IPR013785">
    <property type="entry name" value="Aldolase_TIM"/>
</dbReference>
<sequence>MTTCFHRLDAPDQTLVLMTPQARMPQLLYWGEPLPADCDLDALARSREPALPHGGLDVAELVSWLPEPGRGFTDSPGLAVRRGRRHLYTQFILQSAKRSHDGWDFELGDAAAGLGLSLRLGLHADSGVFSADCRLTNLGADELAVDGLATMVLPIPRHLTERQSLGGRWAGEFQTTREPMSSAAWVQEARLGRTSHHAFPGLLLMEPGTHATQGEAWSVQMAWSGNHRLVLQRLRLGGAQLQAGELLLPGEVILLPAESHDCPTLHMARSSEGLRRLSLRWHRFIRECVLPAMPAPRPVQFNTWEATYFDHDDRRLTALAKAAAELGVERFVLDDGWFAGRFDDRAGLGDWVPCPKRYPQGLAPLANYCRALGMEFGLWVEPEGVSQASELFRAHPDWVMGVPELDQPLGRHQFVVNLALPAARQHLFAQIAALLRSAPISFLKWDMNRDMTHAAGPDGCATARQHVLGLYSLMDELREAFPSLEIETCASGGARADLGILRRSSRVWVSDCNDPLERQKIQRGFLGFLPPEVMGVHVGDARSHTTGRVSDMPVRTLNALFGHLGIEANVLHLSEEDACHLREAIKVYKAERSWLHAASITPIDHLDPGVSATLAIAADGSRALASAIAVGQPHDAILAPLRVPGLSPNWTYQVSLHPLWWPNPAAGKTATSLQTATPLMLPGRALQTSGLALPILREGSGVLVQIQAIQ</sequence>
<feature type="domain" description="Glycosyl hydrolase family 36 N-terminal" evidence="5">
    <location>
        <begin position="24"/>
        <end position="252"/>
    </location>
</feature>
<protein>
    <recommendedName>
        <fullName evidence="2">alpha-galactosidase</fullName>
        <ecNumber evidence="2">3.2.1.22</ecNumber>
    </recommendedName>
</protein>
<evidence type="ECO:0000313" key="7">
    <source>
        <dbReference type="Proteomes" id="UP000295361"/>
    </source>
</evidence>
<reference evidence="6 7" key="1">
    <citation type="submission" date="2019-03" db="EMBL/GenBank/DDBJ databases">
        <title>Genomic Encyclopedia of Type Strains, Phase IV (KMG-IV): sequencing the most valuable type-strain genomes for metagenomic binning, comparative biology and taxonomic classification.</title>
        <authorList>
            <person name="Goeker M."/>
        </authorList>
    </citation>
    <scope>NUCLEOTIDE SEQUENCE [LARGE SCALE GENOMIC DNA]</scope>
    <source>
        <strain evidence="6 7">DSM 16998</strain>
    </source>
</reference>